<dbReference type="InParanoid" id="A0A2J6T2C3"/>
<organism evidence="1 2">
    <name type="scientific">Hyaloscypha bicolor E</name>
    <dbReference type="NCBI Taxonomy" id="1095630"/>
    <lineage>
        <taxon>Eukaryota</taxon>
        <taxon>Fungi</taxon>
        <taxon>Dikarya</taxon>
        <taxon>Ascomycota</taxon>
        <taxon>Pezizomycotina</taxon>
        <taxon>Leotiomycetes</taxon>
        <taxon>Helotiales</taxon>
        <taxon>Hyaloscyphaceae</taxon>
        <taxon>Hyaloscypha</taxon>
        <taxon>Hyaloscypha bicolor</taxon>
    </lineage>
</organism>
<sequence>MTMGIRKMPEEDWLVIDNKYEEEQSLKRFLLKNQRDGVMQVLPCAEEACEEALDCIVNFLIKRYPSQFQYPKGKQGYIYNGITNRTFKVTKPYEQHPLEVAAQLAMEDINLLIEGSGQDARNYYLQASFSMAPAGWYISERIGWPLWEIHGPVPIWDVKLRTAMEKFFLGLKVSSPVQRNNYFIQTNDTMFQQEPFADSLPTPPRIEDLRIRYERQTLRRLPRTRAVMFLVRTYLIPMTDLRDEKDSIYCLRSAIEAWPEEIAKYKGRHVWAAVFRFCPIGSPPLVTQTGDDPTAWNRLPITNFTVPLWRSGDKSRLKSSSSDGRCLVGES</sequence>
<evidence type="ECO:0000313" key="2">
    <source>
        <dbReference type="Proteomes" id="UP000235371"/>
    </source>
</evidence>
<reference evidence="1 2" key="1">
    <citation type="submission" date="2016-04" db="EMBL/GenBank/DDBJ databases">
        <title>A degradative enzymes factory behind the ericoid mycorrhizal symbiosis.</title>
        <authorList>
            <consortium name="DOE Joint Genome Institute"/>
            <person name="Martino E."/>
            <person name="Morin E."/>
            <person name="Grelet G."/>
            <person name="Kuo A."/>
            <person name="Kohler A."/>
            <person name="Daghino S."/>
            <person name="Barry K."/>
            <person name="Choi C."/>
            <person name="Cichocki N."/>
            <person name="Clum A."/>
            <person name="Copeland A."/>
            <person name="Hainaut M."/>
            <person name="Haridas S."/>
            <person name="Labutti K."/>
            <person name="Lindquist E."/>
            <person name="Lipzen A."/>
            <person name="Khouja H.-R."/>
            <person name="Murat C."/>
            <person name="Ohm R."/>
            <person name="Olson A."/>
            <person name="Spatafora J."/>
            <person name="Veneault-Fourrey C."/>
            <person name="Henrissat B."/>
            <person name="Grigoriev I."/>
            <person name="Martin F."/>
            <person name="Perotto S."/>
        </authorList>
    </citation>
    <scope>NUCLEOTIDE SEQUENCE [LARGE SCALE GENOMIC DNA]</scope>
    <source>
        <strain evidence="1 2">E</strain>
    </source>
</reference>
<dbReference type="OrthoDB" id="5043642at2759"/>
<dbReference type="RefSeq" id="XP_024734065.1">
    <property type="nucleotide sequence ID" value="XM_024885009.1"/>
</dbReference>
<dbReference type="GeneID" id="36593086"/>
<keyword evidence="2" id="KW-1185">Reference proteome</keyword>
<protein>
    <recommendedName>
        <fullName evidence="3">DUF3445 domain-containing protein</fullName>
    </recommendedName>
</protein>
<gene>
    <name evidence="1" type="ORF">K444DRAFT_644809</name>
</gene>
<evidence type="ECO:0008006" key="3">
    <source>
        <dbReference type="Google" id="ProtNLM"/>
    </source>
</evidence>
<dbReference type="InterPro" id="IPR021848">
    <property type="entry name" value="HODM_asu-like"/>
</dbReference>
<proteinExistence type="predicted"/>
<dbReference type="EMBL" id="KZ613847">
    <property type="protein sequence ID" value="PMD57161.1"/>
    <property type="molecule type" value="Genomic_DNA"/>
</dbReference>
<accession>A0A2J6T2C3</accession>
<dbReference type="STRING" id="1095630.A0A2J6T2C3"/>
<evidence type="ECO:0000313" key="1">
    <source>
        <dbReference type="EMBL" id="PMD57161.1"/>
    </source>
</evidence>
<dbReference type="Pfam" id="PF11927">
    <property type="entry name" value="HODM_asu-like"/>
    <property type="match status" value="1"/>
</dbReference>
<dbReference type="Proteomes" id="UP000235371">
    <property type="component" value="Unassembled WGS sequence"/>
</dbReference>
<dbReference type="AlphaFoldDB" id="A0A2J6T2C3"/>
<name>A0A2J6T2C3_9HELO</name>